<dbReference type="EMBL" id="GGEC01061751">
    <property type="protein sequence ID" value="MBX42235.1"/>
    <property type="molecule type" value="Transcribed_RNA"/>
</dbReference>
<proteinExistence type="predicted"/>
<evidence type="ECO:0000313" key="1">
    <source>
        <dbReference type="EMBL" id="MBX42235.1"/>
    </source>
</evidence>
<organism evidence="1">
    <name type="scientific">Rhizophora mucronata</name>
    <name type="common">Asiatic mangrove</name>
    <dbReference type="NCBI Taxonomy" id="61149"/>
    <lineage>
        <taxon>Eukaryota</taxon>
        <taxon>Viridiplantae</taxon>
        <taxon>Streptophyta</taxon>
        <taxon>Embryophyta</taxon>
        <taxon>Tracheophyta</taxon>
        <taxon>Spermatophyta</taxon>
        <taxon>Magnoliopsida</taxon>
        <taxon>eudicotyledons</taxon>
        <taxon>Gunneridae</taxon>
        <taxon>Pentapetalae</taxon>
        <taxon>rosids</taxon>
        <taxon>fabids</taxon>
        <taxon>Malpighiales</taxon>
        <taxon>Rhizophoraceae</taxon>
        <taxon>Rhizophora</taxon>
    </lineage>
</organism>
<sequence>MFNDEHKIMHMDILRHSFYNLFFLHFVFSQCNGLSTRVRQETILVVKDDKS</sequence>
<dbReference type="AlphaFoldDB" id="A0A2P2NIB9"/>
<name>A0A2P2NIB9_RHIMU</name>
<accession>A0A2P2NIB9</accession>
<reference evidence="1" key="1">
    <citation type="submission" date="2018-02" db="EMBL/GenBank/DDBJ databases">
        <title>Rhizophora mucronata_Transcriptome.</title>
        <authorList>
            <person name="Meera S.P."/>
            <person name="Sreeshan A."/>
            <person name="Augustine A."/>
        </authorList>
    </citation>
    <scope>NUCLEOTIDE SEQUENCE</scope>
    <source>
        <tissue evidence="1">Leaf</tissue>
    </source>
</reference>
<protein>
    <submittedName>
        <fullName evidence="1">Uncharacterized protein</fullName>
    </submittedName>
</protein>